<evidence type="ECO:0000256" key="2">
    <source>
        <dbReference type="ARBA" id="ARBA00022692"/>
    </source>
</evidence>
<dbReference type="PANTHER" id="PTHR43701:SF2">
    <property type="entry name" value="MEMBRANE TRANSPORTER PROTEIN YJNA-RELATED"/>
    <property type="match status" value="1"/>
</dbReference>
<dbReference type="Proteomes" id="UP001162031">
    <property type="component" value="Unassembled WGS sequence"/>
</dbReference>
<protein>
    <submittedName>
        <fullName evidence="6">Uncharacterized protein</fullName>
    </submittedName>
</protein>
<dbReference type="PANTHER" id="PTHR43701">
    <property type="entry name" value="MEMBRANE TRANSPORTER PROTEIN MJ0441-RELATED"/>
    <property type="match status" value="1"/>
</dbReference>
<feature type="transmembrane region" description="Helical" evidence="5">
    <location>
        <begin position="51"/>
        <end position="72"/>
    </location>
</feature>
<evidence type="ECO:0000256" key="5">
    <source>
        <dbReference type="SAM" id="Phobius"/>
    </source>
</evidence>
<evidence type="ECO:0000256" key="4">
    <source>
        <dbReference type="ARBA" id="ARBA00023136"/>
    </source>
</evidence>
<evidence type="ECO:0000313" key="6">
    <source>
        <dbReference type="EMBL" id="CAI5728712.1"/>
    </source>
</evidence>
<accession>A0AAV0TXC5</accession>
<proteinExistence type="predicted"/>
<sequence length="344" mass="35429">MLARPLYRSAVQPRHVVPRRIARHRVLCSGPTKQIASAAVPLKVGVAAGSVAGLVSGLTGVGGGIVLIPVLAKFTSLSQQVINGTSIGAVAIAASVGAYNYIQSGACNVPLALATTVPAIFATKYGVQTAHRLSSPKLSLLVGAAMLACSPLIFLKNSSHMPKWSDGQNPLDLQFFVPQQKDLEKTQSILESSKAVYPSSAANLSTAVSKQYVARVQADWTGFAAVNVKYAFAGAAAGFISGLCGLGGGILITSYLTAASDMPQATIIGTSLLSVVPTAASSTIFNLRAKSVHLPTAARIGGSLALAVYGTSKYITHDVPEDVLRGVLGTTLGAAALIMMRRAM</sequence>
<feature type="transmembrane region" description="Helical" evidence="5">
    <location>
        <begin position="138"/>
        <end position="155"/>
    </location>
</feature>
<feature type="transmembrane region" description="Helical" evidence="5">
    <location>
        <begin position="265"/>
        <end position="285"/>
    </location>
</feature>
<comment type="caution">
    <text evidence="6">The sequence shown here is derived from an EMBL/GenBank/DDBJ whole genome shotgun (WGS) entry which is preliminary data.</text>
</comment>
<evidence type="ECO:0000256" key="1">
    <source>
        <dbReference type="ARBA" id="ARBA00004141"/>
    </source>
</evidence>
<reference evidence="6" key="1">
    <citation type="submission" date="2022-12" db="EMBL/GenBank/DDBJ databases">
        <authorList>
            <person name="Webb A."/>
        </authorList>
    </citation>
    <scope>NUCLEOTIDE SEQUENCE</scope>
    <source>
        <strain evidence="6">Hp1</strain>
    </source>
</reference>
<dbReference type="InterPro" id="IPR051598">
    <property type="entry name" value="TSUP/Inactive_protease-like"/>
</dbReference>
<keyword evidence="2 5" id="KW-0812">Transmembrane</keyword>
<dbReference type="EMBL" id="CANTFL010000921">
    <property type="protein sequence ID" value="CAI5728712.1"/>
    <property type="molecule type" value="Genomic_DNA"/>
</dbReference>
<feature type="transmembrane region" description="Helical" evidence="5">
    <location>
        <begin position="84"/>
        <end position="102"/>
    </location>
</feature>
<dbReference type="GO" id="GO:0016020">
    <property type="term" value="C:membrane"/>
    <property type="evidence" value="ECO:0007669"/>
    <property type="project" value="UniProtKB-SubCell"/>
</dbReference>
<keyword evidence="4 5" id="KW-0472">Membrane</keyword>
<organism evidence="6 7">
    <name type="scientific">Hyaloperonospora brassicae</name>
    <name type="common">Brassica downy mildew</name>
    <name type="synonym">Peronospora brassicae</name>
    <dbReference type="NCBI Taxonomy" id="162125"/>
    <lineage>
        <taxon>Eukaryota</taxon>
        <taxon>Sar</taxon>
        <taxon>Stramenopiles</taxon>
        <taxon>Oomycota</taxon>
        <taxon>Peronosporomycetes</taxon>
        <taxon>Peronosporales</taxon>
        <taxon>Peronosporaceae</taxon>
        <taxon>Hyaloperonospora</taxon>
    </lineage>
</organism>
<comment type="subcellular location">
    <subcellularLocation>
        <location evidence="1">Membrane</location>
        <topology evidence="1">Multi-pass membrane protein</topology>
    </subcellularLocation>
</comment>
<evidence type="ECO:0000256" key="3">
    <source>
        <dbReference type="ARBA" id="ARBA00022989"/>
    </source>
</evidence>
<keyword evidence="7" id="KW-1185">Reference proteome</keyword>
<name>A0AAV0TXC5_HYABA</name>
<evidence type="ECO:0000313" key="7">
    <source>
        <dbReference type="Proteomes" id="UP001162031"/>
    </source>
</evidence>
<dbReference type="AlphaFoldDB" id="A0AAV0TXC5"/>
<dbReference type="Pfam" id="PF01925">
    <property type="entry name" value="TauE"/>
    <property type="match status" value="2"/>
</dbReference>
<gene>
    <name evidence="6" type="ORF">HBR001_LOCUS4388</name>
</gene>
<keyword evidence="3 5" id="KW-1133">Transmembrane helix</keyword>
<feature type="transmembrane region" description="Helical" evidence="5">
    <location>
        <begin position="230"/>
        <end position="253"/>
    </location>
</feature>
<feature type="transmembrane region" description="Helical" evidence="5">
    <location>
        <begin position="108"/>
        <end position="126"/>
    </location>
</feature>
<dbReference type="InterPro" id="IPR002781">
    <property type="entry name" value="TM_pro_TauE-like"/>
</dbReference>